<dbReference type="InterPro" id="IPR000792">
    <property type="entry name" value="Tscrpt_reg_LuxR_C"/>
</dbReference>
<proteinExistence type="predicted"/>
<reference evidence="3" key="1">
    <citation type="submission" date="2018-06" db="EMBL/GenBank/DDBJ databases">
        <authorList>
            <person name="Zhirakovskaya E."/>
        </authorList>
    </citation>
    <scope>NUCLEOTIDE SEQUENCE</scope>
</reference>
<dbReference type="EMBL" id="UOFG01000006">
    <property type="protein sequence ID" value="VAW57920.1"/>
    <property type="molecule type" value="Genomic_DNA"/>
</dbReference>
<feature type="transmembrane region" description="Helical" evidence="1">
    <location>
        <begin position="44"/>
        <end position="61"/>
    </location>
</feature>
<dbReference type="InterPro" id="IPR036388">
    <property type="entry name" value="WH-like_DNA-bd_sf"/>
</dbReference>
<dbReference type="AlphaFoldDB" id="A0A3B0WZQ3"/>
<keyword evidence="1" id="KW-1133">Transmembrane helix</keyword>
<organism evidence="3">
    <name type="scientific">hydrothermal vent metagenome</name>
    <dbReference type="NCBI Taxonomy" id="652676"/>
    <lineage>
        <taxon>unclassified sequences</taxon>
        <taxon>metagenomes</taxon>
        <taxon>ecological metagenomes</taxon>
    </lineage>
</organism>
<feature type="domain" description="HTH luxR-type" evidence="2">
    <location>
        <begin position="106"/>
        <end position="163"/>
    </location>
</feature>
<sequence>MVSVVESRDRFLLLTITLIVAISACDIAADLSHGTPVQHVFQELTLLFLSLCALFWLIIGLRKQQREISDLKQALQKTEQSQHQPEQYVLEARKKLADVISQQFNDWLLSRSEQEVGWLLIKGLSLKEIAALRETREKTVRQQASSIYKKADISGRHAFSAWFIEDIL</sequence>
<keyword evidence="1" id="KW-0472">Membrane</keyword>
<dbReference type="GO" id="GO:0003677">
    <property type="term" value="F:DNA binding"/>
    <property type="evidence" value="ECO:0007669"/>
    <property type="project" value="InterPro"/>
</dbReference>
<accession>A0A3B0WZQ3</accession>
<gene>
    <name evidence="3" type="ORF">MNBD_GAMMA11-30</name>
</gene>
<dbReference type="GO" id="GO:0006355">
    <property type="term" value="P:regulation of DNA-templated transcription"/>
    <property type="evidence" value="ECO:0007669"/>
    <property type="project" value="InterPro"/>
</dbReference>
<dbReference type="InterPro" id="IPR016032">
    <property type="entry name" value="Sig_transdc_resp-reg_C-effctor"/>
</dbReference>
<dbReference type="SMART" id="SM00421">
    <property type="entry name" value="HTH_LUXR"/>
    <property type="match status" value="1"/>
</dbReference>
<protein>
    <submittedName>
        <fullName evidence="3">Regulatory protein, LuxR</fullName>
    </submittedName>
</protein>
<name>A0A3B0WZQ3_9ZZZZ</name>
<evidence type="ECO:0000313" key="3">
    <source>
        <dbReference type="EMBL" id="VAW57920.1"/>
    </source>
</evidence>
<evidence type="ECO:0000259" key="2">
    <source>
        <dbReference type="SMART" id="SM00421"/>
    </source>
</evidence>
<evidence type="ECO:0000256" key="1">
    <source>
        <dbReference type="SAM" id="Phobius"/>
    </source>
</evidence>
<keyword evidence="1" id="KW-0812">Transmembrane</keyword>
<dbReference type="SUPFAM" id="SSF46894">
    <property type="entry name" value="C-terminal effector domain of the bipartite response regulators"/>
    <property type="match status" value="1"/>
</dbReference>
<dbReference type="Gene3D" id="1.10.10.10">
    <property type="entry name" value="Winged helix-like DNA-binding domain superfamily/Winged helix DNA-binding domain"/>
    <property type="match status" value="1"/>
</dbReference>